<evidence type="ECO:0000256" key="1">
    <source>
        <dbReference type="SAM" id="MobiDB-lite"/>
    </source>
</evidence>
<organism evidence="2 3">
    <name type="scientific">Rhodopirellula sallentina SM41</name>
    <dbReference type="NCBI Taxonomy" id="1263870"/>
    <lineage>
        <taxon>Bacteria</taxon>
        <taxon>Pseudomonadati</taxon>
        <taxon>Planctomycetota</taxon>
        <taxon>Planctomycetia</taxon>
        <taxon>Pirellulales</taxon>
        <taxon>Pirellulaceae</taxon>
        <taxon>Rhodopirellula</taxon>
    </lineage>
</organism>
<feature type="region of interest" description="Disordered" evidence="1">
    <location>
        <begin position="42"/>
        <end position="83"/>
    </location>
</feature>
<evidence type="ECO:0000313" key="2">
    <source>
        <dbReference type="EMBL" id="EMI53732.1"/>
    </source>
</evidence>
<name>M5TX04_9BACT</name>
<gene>
    <name evidence="2" type="ORF">RSSM_04873</name>
</gene>
<dbReference type="EMBL" id="ANOH01000334">
    <property type="protein sequence ID" value="EMI53732.1"/>
    <property type="molecule type" value="Genomic_DNA"/>
</dbReference>
<accession>M5TX04</accession>
<reference evidence="2 3" key="1">
    <citation type="journal article" date="2013" name="Mar. Genomics">
        <title>Expression of sulfatases in Rhodopirellula baltica and the diversity of sulfatases in the genus Rhodopirellula.</title>
        <authorList>
            <person name="Wegner C.E."/>
            <person name="Richter-Heitmann T."/>
            <person name="Klindworth A."/>
            <person name="Klockow C."/>
            <person name="Richter M."/>
            <person name="Achstetter T."/>
            <person name="Glockner F.O."/>
            <person name="Harder J."/>
        </authorList>
    </citation>
    <scope>NUCLEOTIDE SEQUENCE [LARGE SCALE GENOMIC DNA]</scope>
    <source>
        <strain evidence="2 3">SM41</strain>
    </source>
</reference>
<dbReference type="PATRIC" id="fig|1263870.3.peg.5155"/>
<dbReference type="Proteomes" id="UP000011885">
    <property type="component" value="Unassembled WGS sequence"/>
</dbReference>
<sequence length="83" mass="9505">MSVTSNAIVQNQEKRFVCQSRDNASAEQERIKNDRFCSLNSRRTAKGKSPWPEIGQPRHRGNFSKNAFRNAGRGNEPPYTNCY</sequence>
<dbReference type="AlphaFoldDB" id="M5TX04"/>
<comment type="caution">
    <text evidence="2">The sequence shown here is derived from an EMBL/GenBank/DDBJ whole genome shotgun (WGS) entry which is preliminary data.</text>
</comment>
<protein>
    <submittedName>
        <fullName evidence="2">Uncharacterized protein</fullName>
    </submittedName>
</protein>
<proteinExistence type="predicted"/>
<keyword evidence="3" id="KW-1185">Reference proteome</keyword>
<evidence type="ECO:0000313" key="3">
    <source>
        <dbReference type="Proteomes" id="UP000011885"/>
    </source>
</evidence>